<gene>
    <name evidence="3" type="ORF">B0A54_15975</name>
    <name evidence="2" type="ORF">LTR91_011171</name>
</gene>
<reference evidence="2" key="2">
    <citation type="submission" date="2023-06" db="EMBL/GenBank/DDBJ databases">
        <title>Black Yeasts Isolated from many extreme environments.</title>
        <authorList>
            <person name="Coleine C."/>
            <person name="Stajich J.E."/>
            <person name="Selbmann L."/>
        </authorList>
    </citation>
    <scope>NUCLEOTIDE SEQUENCE</scope>
    <source>
        <strain evidence="2">CCFEE 5200</strain>
    </source>
</reference>
<organism evidence="3 4">
    <name type="scientific">Friedmanniomyces endolithicus</name>
    <dbReference type="NCBI Taxonomy" id="329885"/>
    <lineage>
        <taxon>Eukaryota</taxon>
        <taxon>Fungi</taxon>
        <taxon>Dikarya</taxon>
        <taxon>Ascomycota</taxon>
        <taxon>Pezizomycotina</taxon>
        <taxon>Dothideomycetes</taxon>
        <taxon>Dothideomycetidae</taxon>
        <taxon>Mycosphaerellales</taxon>
        <taxon>Teratosphaeriaceae</taxon>
        <taxon>Friedmanniomyces</taxon>
    </lineage>
</organism>
<protein>
    <submittedName>
        <fullName evidence="3">Uncharacterized protein</fullName>
    </submittedName>
</protein>
<evidence type="ECO:0000256" key="1">
    <source>
        <dbReference type="SAM" id="MobiDB-lite"/>
    </source>
</evidence>
<keyword evidence="5" id="KW-1185">Reference proteome</keyword>
<reference evidence="3 4" key="1">
    <citation type="submission" date="2017-03" db="EMBL/GenBank/DDBJ databases">
        <title>Genomes of endolithic fungi from Antarctica.</title>
        <authorList>
            <person name="Coleine C."/>
            <person name="Masonjones S."/>
            <person name="Stajich J.E."/>
        </authorList>
    </citation>
    <scope>NUCLEOTIDE SEQUENCE [LARGE SCALE GENOMIC DNA]</scope>
    <source>
        <strain evidence="3 4">CCFEE 5311</strain>
    </source>
</reference>
<dbReference type="Proteomes" id="UP001175353">
    <property type="component" value="Unassembled WGS sequence"/>
</dbReference>
<dbReference type="OrthoDB" id="3881268at2759"/>
<evidence type="ECO:0000313" key="5">
    <source>
        <dbReference type="Proteomes" id="UP001175353"/>
    </source>
</evidence>
<dbReference type="EMBL" id="NAJP01000115">
    <property type="protein sequence ID" value="TKA28785.1"/>
    <property type="molecule type" value="Genomic_DNA"/>
</dbReference>
<evidence type="ECO:0000313" key="3">
    <source>
        <dbReference type="EMBL" id="TKA28785.1"/>
    </source>
</evidence>
<comment type="caution">
    <text evidence="3">The sequence shown here is derived from an EMBL/GenBank/DDBJ whole genome shotgun (WGS) entry which is preliminary data.</text>
</comment>
<feature type="region of interest" description="Disordered" evidence="1">
    <location>
        <begin position="218"/>
        <end position="241"/>
    </location>
</feature>
<proteinExistence type="predicted"/>
<dbReference type="AlphaFoldDB" id="A0A4U0U3U6"/>
<sequence>MEKTRKNERSSIRQQLNAFLGSAASQTVAAEDLEAMLTQVFLEKLQGREDRGTLTVRKNFPEHYDPEADKAWLRKVFWRVLSNGPLVAAGGGADEDMDDEELPPPLATTKAERMQQDALHGVRQRTPAAGKKGTSEVTKYLNETAPIGDASAVQQRRANPTKNHQRLCSRTRVHYDEWADDGEESEDGEAEPDTPTVKQPESFVACDRSLAIRNGCAEAPSSNAKAEGAERDTKVSGLSRSGGGLAPSVIRSWRMVDGKMVVCPPFADAESQIVAAESTGSRMTDGKPKVAATVLQMDPLLLGINRSWQCVDGKMVVWPPFDGETIGEGSVRGIKRKIGVEEEGTGTGKKMRTW</sequence>
<feature type="compositionally biased region" description="Acidic residues" evidence="1">
    <location>
        <begin position="180"/>
        <end position="192"/>
    </location>
</feature>
<accession>A0A4U0U3U6</accession>
<dbReference type="Proteomes" id="UP000310066">
    <property type="component" value="Unassembled WGS sequence"/>
</dbReference>
<feature type="region of interest" description="Disordered" evidence="1">
    <location>
        <begin position="180"/>
        <end position="201"/>
    </location>
</feature>
<evidence type="ECO:0000313" key="4">
    <source>
        <dbReference type="Proteomes" id="UP000310066"/>
    </source>
</evidence>
<name>A0A4U0U3U6_9PEZI</name>
<evidence type="ECO:0000313" key="2">
    <source>
        <dbReference type="EMBL" id="KAK0983523.1"/>
    </source>
</evidence>
<dbReference type="EMBL" id="JAUJLE010000101">
    <property type="protein sequence ID" value="KAK0983523.1"/>
    <property type="molecule type" value="Genomic_DNA"/>
</dbReference>